<dbReference type="InterPro" id="IPR006054">
    <property type="entry name" value="DnaQ"/>
</dbReference>
<proteinExistence type="predicted"/>
<dbReference type="GO" id="GO:0005829">
    <property type="term" value="C:cytosol"/>
    <property type="evidence" value="ECO:0007669"/>
    <property type="project" value="TreeGrafter"/>
</dbReference>
<keyword evidence="1 3" id="KW-0269">Exonuclease</keyword>
<keyword evidence="4" id="KW-1185">Reference proteome</keyword>
<evidence type="ECO:0000259" key="2">
    <source>
        <dbReference type="SMART" id="SM00479"/>
    </source>
</evidence>
<dbReference type="InterPro" id="IPR036397">
    <property type="entry name" value="RNaseH_sf"/>
</dbReference>
<gene>
    <name evidence="3" type="ORF">LKE05_01775</name>
</gene>
<sequence length="208" mass="23778">MDFVAIDFETATSNYTSVCSLGICVVENNKITDRKEILIKPEPFEFNDYNIKIHGITPDMVVNKPTLADYWDKLKPYLDHKTVIAHNAGFDVGALCATLEHFNIPFPTFDYLCTVKLSQKAYPELPSHKLNNLCDALGIHFHHHRAYDDAYACAAVMVRILEDYSLLNLDEVEECFEMEIGHLTPDTHLKCKKNKKKQKKNSKKAVNE</sequence>
<dbReference type="GO" id="GO:0008408">
    <property type="term" value="F:3'-5' exonuclease activity"/>
    <property type="evidence" value="ECO:0007669"/>
    <property type="project" value="TreeGrafter"/>
</dbReference>
<keyword evidence="1 3" id="KW-0540">Nuclease</keyword>
<dbReference type="GO" id="GO:0003677">
    <property type="term" value="F:DNA binding"/>
    <property type="evidence" value="ECO:0007669"/>
    <property type="project" value="InterPro"/>
</dbReference>
<dbReference type="CDD" id="cd06130">
    <property type="entry name" value="DNA_pol_III_epsilon_like"/>
    <property type="match status" value="1"/>
</dbReference>
<dbReference type="SMART" id="SM00479">
    <property type="entry name" value="EXOIII"/>
    <property type="match status" value="1"/>
</dbReference>
<dbReference type="FunFam" id="3.30.420.10:FF:000045">
    <property type="entry name" value="3'-5' exonuclease DinG"/>
    <property type="match status" value="1"/>
</dbReference>
<dbReference type="AlphaFoldDB" id="A0AAE3DWT4"/>
<dbReference type="NCBIfam" id="TIGR00573">
    <property type="entry name" value="dnaq"/>
    <property type="match status" value="1"/>
</dbReference>
<dbReference type="PANTHER" id="PTHR30231:SF42">
    <property type="entry name" value="EXONUCLEASE"/>
    <property type="match status" value="1"/>
</dbReference>
<keyword evidence="1 3" id="KW-0378">Hydrolase</keyword>
<dbReference type="Pfam" id="PF00929">
    <property type="entry name" value="RNase_T"/>
    <property type="match status" value="1"/>
</dbReference>
<dbReference type="PANTHER" id="PTHR30231">
    <property type="entry name" value="DNA POLYMERASE III SUBUNIT EPSILON"/>
    <property type="match status" value="1"/>
</dbReference>
<feature type="domain" description="Exonuclease" evidence="2">
    <location>
        <begin position="2"/>
        <end position="166"/>
    </location>
</feature>
<dbReference type="InterPro" id="IPR013520">
    <property type="entry name" value="Ribonucl_H"/>
</dbReference>
<dbReference type="RefSeq" id="WP_022228941.1">
    <property type="nucleotide sequence ID" value="NZ_JAJEQM010000002.1"/>
</dbReference>
<protein>
    <submittedName>
        <fullName evidence="3">3'-5' exonuclease</fullName>
    </submittedName>
</protein>
<dbReference type="GO" id="GO:0003887">
    <property type="term" value="F:DNA-directed DNA polymerase activity"/>
    <property type="evidence" value="ECO:0007669"/>
    <property type="project" value="InterPro"/>
</dbReference>
<dbReference type="GO" id="GO:0006260">
    <property type="term" value="P:DNA replication"/>
    <property type="evidence" value="ECO:0007669"/>
    <property type="project" value="InterPro"/>
</dbReference>
<dbReference type="Gene3D" id="3.30.420.10">
    <property type="entry name" value="Ribonuclease H-like superfamily/Ribonuclease H"/>
    <property type="match status" value="1"/>
</dbReference>
<name>A0AAE3DWT4_9FIRM</name>
<evidence type="ECO:0000313" key="4">
    <source>
        <dbReference type="Proteomes" id="UP001198242"/>
    </source>
</evidence>
<dbReference type="SUPFAM" id="SSF53098">
    <property type="entry name" value="Ribonuclease H-like"/>
    <property type="match status" value="1"/>
</dbReference>
<reference evidence="3 4" key="1">
    <citation type="submission" date="2021-10" db="EMBL/GenBank/DDBJ databases">
        <title>Anaerobic single-cell dispensing facilitates the cultivation of human gut bacteria.</title>
        <authorList>
            <person name="Afrizal A."/>
        </authorList>
    </citation>
    <scope>NUCLEOTIDE SEQUENCE [LARGE SCALE GENOMIC DNA]</scope>
    <source>
        <strain evidence="3 4">CLA-AA-H232</strain>
    </source>
</reference>
<dbReference type="Proteomes" id="UP001198242">
    <property type="component" value="Unassembled WGS sequence"/>
</dbReference>
<accession>A0AAE3DWT4</accession>
<comment type="caution">
    <text evidence="3">The sequence shown here is derived from an EMBL/GenBank/DDBJ whole genome shotgun (WGS) entry which is preliminary data.</text>
</comment>
<organism evidence="3 4">
    <name type="scientific">Hominilimicola fabiformis</name>
    <dbReference type="NCBI Taxonomy" id="2885356"/>
    <lineage>
        <taxon>Bacteria</taxon>
        <taxon>Bacillati</taxon>
        <taxon>Bacillota</taxon>
        <taxon>Clostridia</taxon>
        <taxon>Eubacteriales</taxon>
        <taxon>Oscillospiraceae</taxon>
        <taxon>Hominilimicola</taxon>
    </lineage>
</organism>
<dbReference type="EMBL" id="JAJEQM010000002">
    <property type="protein sequence ID" value="MCC2209524.1"/>
    <property type="molecule type" value="Genomic_DNA"/>
</dbReference>
<evidence type="ECO:0000313" key="3">
    <source>
        <dbReference type="EMBL" id="MCC2209524.1"/>
    </source>
</evidence>
<evidence type="ECO:0000256" key="1">
    <source>
        <dbReference type="ARBA" id="ARBA00022839"/>
    </source>
</evidence>
<dbReference type="InterPro" id="IPR012337">
    <property type="entry name" value="RNaseH-like_sf"/>
</dbReference>